<gene>
    <name evidence="1" type="ORF">chiPu_0030456</name>
</gene>
<protein>
    <submittedName>
        <fullName evidence="1">Uncharacterized protein</fullName>
    </submittedName>
</protein>
<dbReference type="EMBL" id="BEZZ01183786">
    <property type="protein sequence ID" value="GCC46207.1"/>
    <property type="molecule type" value="Genomic_DNA"/>
</dbReference>
<organism evidence="1 2">
    <name type="scientific">Chiloscyllium punctatum</name>
    <name type="common">Brownbanded bambooshark</name>
    <name type="synonym">Hemiscyllium punctatum</name>
    <dbReference type="NCBI Taxonomy" id="137246"/>
    <lineage>
        <taxon>Eukaryota</taxon>
        <taxon>Metazoa</taxon>
        <taxon>Chordata</taxon>
        <taxon>Craniata</taxon>
        <taxon>Vertebrata</taxon>
        <taxon>Chondrichthyes</taxon>
        <taxon>Elasmobranchii</taxon>
        <taxon>Galeomorphii</taxon>
        <taxon>Galeoidea</taxon>
        <taxon>Orectolobiformes</taxon>
        <taxon>Hemiscylliidae</taxon>
        <taxon>Chiloscyllium</taxon>
    </lineage>
</organism>
<proteinExistence type="predicted"/>
<accession>A0A401TUA6</accession>
<name>A0A401TUA6_CHIPU</name>
<reference evidence="1 2" key="1">
    <citation type="journal article" date="2018" name="Nat. Ecol. Evol.">
        <title>Shark genomes provide insights into elasmobranch evolution and the origin of vertebrates.</title>
        <authorList>
            <person name="Hara Y"/>
            <person name="Yamaguchi K"/>
            <person name="Onimaru K"/>
            <person name="Kadota M"/>
            <person name="Koyanagi M"/>
            <person name="Keeley SD"/>
            <person name="Tatsumi K"/>
            <person name="Tanaka K"/>
            <person name="Motone F"/>
            <person name="Kageyama Y"/>
            <person name="Nozu R"/>
            <person name="Adachi N"/>
            <person name="Nishimura O"/>
            <person name="Nakagawa R"/>
            <person name="Tanegashima C"/>
            <person name="Kiyatake I"/>
            <person name="Matsumoto R"/>
            <person name="Murakumo K"/>
            <person name="Nishida K"/>
            <person name="Terakita A"/>
            <person name="Kuratani S"/>
            <person name="Sato K"/>
            <person name="Hyodo S Kuraku.S."/>
        </authorList>
    </citation>
    <scope>NUCLEOTIDE SEQUENCE [LARGE SCALE GENOMIC DNA]</scope>
</reference>
<evidence type="ECO:0000313" key="2">
    <source>
        <dbReference type="Proteomes" id="UP000287033"/>
    </source>
</evidence>
<comment type="caution">
    <text evidence="1">The sequence shown here is derived from an EMBL/GenBank/DDBJ whole genome shotgun (WGS) entry which is preliminary data.</text>
</comment>
<evidence type="ECO:0000313" key="1">
    <source>
        <dbReference type="EMBL" id="GCC46207.1"/>
    </source>
</evidence>
<sequence length="75" mass="8137">MGGKTRGGWVTSLQEHPKGGMKTFAVRRLDRQRPAELTAAMFPVARQPSRSPCHCRDARRLVGGPTAAPALRLVA</sequence>
<keyword evidence="2" id="KW-1185">Reference proteome</keyword>
<dbReference type="AlphaFoldDB" id="A0A401TUA6"/>
<dbReference type="Proteomes" id="UP000287033">
    <property type="component" value="Unassembled WGS sequence"/>
</dbReference>